<geneLocation type="mitochondrion" evidence="13"/>
<dbReference type="Pfam" id="PF00119">
    <property type="entry name" value="ATP-synt_A"/>
    <property type="match status" value="1"/>
</dbReference>
<dbReference type="GO" id="GO:0045259">
    <property type="term" value="C:proton-transporting ATP synthase complex"/>
    <property type="evidence" value="ECO:0007669"/>
    <property type="project" value="UniProtKB-KW"/>
</dbReference>
<dbReference type="Gene3D" id="1.20.120.220">
    <property type="entry name" value="ATP synthase, F0 complex, subunit A"/>
    <property type="match status" value="1"/>
</dbReference>
<dbReference type="PANTHER" id="PTHR11410">
    <property type="entry name" value="ATP SYNTHASE SUBUNIT A"/>
    <property type="match status" value="1"/>
</dbReference>
<dbReference type="GO" id="GO:0016787">
    <property type="term" value="F:hydrolase activity"/>
    <property type="evidence" value="ECO:0007669"/>
    <property type="project" value="UniProtKB-KW"/>
</dbReference>
<keyword evidence="9 12" id="KW-0472">Membrane</keyword>
<protein>
    <recommendedName>
        <fullName evidence="11">ATP synthase subunit a</fullName>
    </recommendedName>
</protein>
<dbReference type="InterPro" id="IPR000568">
    <property type="entry name" value="ATP_synth_F0_asu"/>
</dbReference>
<keyword evidence="13" id="KW-0378">Hydrolase</keyword>
<feature type="transmembrane region" description="Helical" evidence="12">
    <location>
        <begin position="115"/>
        <end position="133"/>
    </location>
</feature>
<dbReference type="NCBIfam" id="TIGR01131">
    <property type="entry name" value="ATP_synt_6_or_A"/>
    <property type="match status" value="1"/>
</dbReference>
<dbReference type="HAMAP" id="MF_01393">
    <property type="entry name" value="ATP_synth_a_bact"/>
    <property type="match status" value="1"/>
</dbReference>
<feature type="transmembrane region" description="Helical" evidence="12">
    <location>
        <begin position="139"/>
        <end position="159"/>
    </location>
</feature>
<reference evidence="13" key="1">
    <citation type="submission" date="2000-07" db="EMBL/GenBank/DDBJ databases">
        <title>The mitochondrial genome of the supposedly primitive protist, Naegleria gruberi.</title>
        <authorList>
            <person name="Burger G."/>
            <person name="Lang B.F."/>
            <person name="Nerad T.A."/>
            <person name="Gray M.W."/>
        </authorList>
    </citation>
    <scope>NUCLEOTIDE SEQUENCE</scope>
</reference>
<feature type="transmembrane region" description="Helical" evidence="12">
    <location>
        <begin position="200"/>
        <end position="223"/>
    </location>
</feature>
<accession>Q9G8P2</accession>
<dbReference type="InterPro" id="IPR045083">
    <property type="entry name" value="ATP_synth_F0_asu_bact/mt"/>
</dbReference>
<keyword evidence="5 12" id="KW-0812">Transmembrane</keyword>
<sequence>MLFSPFEQFQIQNYNILNFTYGFTDTILISLNLIFFLQLIYLTLNFKVSYTYFGTFFYSILQGVYNFIHSTIDSYLGDKTKMFFPFFFYLFLFICLSNLIGIIPFSFTITSHLNITFSLSFMVWWGICLLGFYESGLAFIALFYVSGIPFALVPFLAIIEFISFTFRSVSLALRLFANIVAGHILLDTVALFIYKLVNPLFYSIKFSLIAVLPLVLCIVLILFELVVAFLQGYIFVILSVIYLKDVYVAH</sequence>
<keyword evidence="6" id="KW-0375">Hydrogen ion transport</keyword>
<dbReference type="AlphaFoldDB" id="Q9G8P2"/>
<evidence type="ECO:0000256" key="1">
    <source>
        <dbReference type="ARBA" id="ARBA00004141"/>
    </source>
</evidence>
<organism evidence="13">
    <name type="scientific">Naegleria gruberi</name>
    <name type="common">Amoeba</name>
    <dbReference type="NCBI Taxonomy" id="5762"/>
    <lineage>
        <taxon>Eukaryota</taxon>
        <taxon>Discoba</taxon>
        <taxon>Heterolobosea</taxon>
        <taxon>Tetramitia</taxon>
        <taxon>Eutetramitia</taxon>
        <taxon>Vahlkampfiidae</taxon>
        <taxon>Naegleria</taxon>
    </lineage>
</organism>
<feature type="transmembrane region" description="Helical" evidence="12">
    <location>
        <begin position="83"/>
        <end position="103"/>
    </location>
</feature>
<evidence type="ECO:0000256" key="8">
    <source>
        <dbReference type="ARBA" id="ARBA00023065"/>
    </source>
</evidence>
<keyword evidence="7 12" id="KW-1133">Transmembrane helix</keyword>
<evidence type="ECO:0000256" key="4">
    <source>
        <dbReference type="ARBA" id="ARBA00022547"/>
    </source>
</evidence>
<name>Q9G8P2_NAEGR</name>
<dbReference type="PRINTS" id="PR00123">
    <property type="entry name" value="ATPASEA"/>
</dbReference>
<evidence type="ECO:0000256" key="6">
    <source>
        <dbReference type="ARBA" id="ARBA00022781"/>
    </source>
</evidence>
<dbReference type="GO" id="GO:0005743">
    <property type="term" value="C:mitochondrial inner membrane"/>
    <property type="evidence" value="ECO:0007669"/>
    <property type="project" value="UniProtKB-SubCell"/>
</dbReference>
<dbReference type="EMBL" id="AF288092">
    <property type="protein sequence ID" value="AAG17812.1"/>
    <property type="molecule type" value="Genomic_DNA"/>
</dbReference>
<keyword evidence="4" id="KW-0138">CF(0)</keyword>
<dbReference type="InterPro" id="IPR035908">
    <property type="entry name" value="F0_ATP_A_sf"/>
</dbReference>
<proteinExistence type="inferred from homology"/>
<evidence type="ECO:0000256" key="9">
    <source>
        <dbReference type="ARBA" id="ARBA00023136"/>
    </source>
</evidence>
<dbReference type="PROSITE" id="PS00449">
    <property type="entry name" value="ATPASE_A"/>
    <property type="match status" value="1"/>
</dbReference>
<evidence type="ECO:0000256" key="2">
    <source>
        <dbReference type="ARBA" id="ARBA00006810"/>
    </source>
</evidence>
<comment type="similarity">
    <text evidence="2">Belongs to the ATPase A chain family.</text>
</comment>
<evidence type="ECO:0000256" key="10">
    <source>
        <dbReference type="ARBA" id="ARBA00023310"/>
    </source>
</evidence>
<keyword evidence="10" id="KW-0066">ATP synthesis</keyword>
<keyword evidence="13" id="KW-0496">Mitochondrion</keyword>
<dbReference type="PANTHER" id="PTHR11410:SF0">
    <property type="entry name" value="ATP SYNTHASE SUBUNIT A"/>
    <property type="match status" value="1"/>
</dbReference>
<evidence type="ECO:0000313" key="13">
    <source>
        <dbReference type="EMBL" id="AAG17812.1"/>
    </source>
</evidence>
<dbReference type="RefSeq" id="NP_066534.1">
    <property type="nucleotide sequence ID" value="NC_002573.1"/>
</dbReference>
<feature type="transmembrane region" description="Helical" evidence="12">
    <location>
        <begin position="171"/>
        <end position="194"/>
    </location>
</feature>
<dbReference type="GeneID" id="800707"/>
<evidence type="ECO:0000256" key="5">
    <source>
        <dbReference type="ARBA" id="ARBA00022692"/>
    </source>
</evidence>
<dbReference type="SUPFAM" id="SSF81336">
    <property type="entry name" value="F1F0 ATP synthase subunit A"/>
    <property type="match status" value="1"/>
</dbReference>
<evidence type="ECO:0000256" key="3">
    <source>
        <dbReference type="ARBA" id="ARBA00022448"/>
    </source>
</evidence>
<dbReference type="CDD" id="cd00310">
    <property type="entry name" value="ATP-synt_Fo_a_6"/>
    <property type="match status" value="1"/>
</dbReference>
<feature type="transmembrane region" description="Helical" evidence="12">
    <location>
        <begin position="20"/>
        <end position="42"/>
    </location>
</feature>
<evidence type="ECO:0000256" key="12">
    <source>
        <dbReference type="SAM" id="Phobius"/>
    </source>
</evidence>
<comment type="subcellular location">
    <subcellularLocation>
        <location evidence="1">Membrane</location>
        <topology evidence="1">Multi-pass membrane protein</topology>
    </subcellularLocation>
    <subcellularLocation>
        <location evidence="11">Mitochondrion inner membrane</location>
        <topology evidence="11">Multi-pass membrane protein</topology>
    </subcellularLocation>
</comment>
<evidence type="ECO:0000256" key="7">
    <source>
        <dbReference type="ARBA" id="ARBA00022989"/>
    </source>
</evidence>
<keyword evidence="3" id="KW-0813">Transport</keyword>
<dbReference type="InterPro" id="IPR023011">
    <property type="entry name" value="ATP_synth_F0_asu_AS"/>
</dbReference>
<dbReference type="GO" id="GO:0046933">
    <property type="term" value="F:proton-transporting ATP synthase activity, rotational mechanism"/>
    <property type="evidence" value="ECO:0007669"/>
    <property type="project" value="TreeGrafter"/>
</dbReference>
<feature type="transmembrane region" description="Helical" evidence="12">
    <location>
        <begin position="49"/>
        <end position="68"/>
    </location>
</feature>
<keyword evidence="8" id="KW-0406">Ion transport</keyword>
<gene>
    <name evidence="13" type="primary">ATP6</name>
</gene>
<evidence type="ECO:0000256" key="11">
    <source>
        <dbReference type="RuleBase" id="RU004450"/>
    </source>
</evidence>